<dbReference type="GO" id="GO:0004190">
    <property type="term" value="F:aspartic-type endopeptidase activity"/>
    <property type="evidence" value="ECO:0007669"/>
    <property type="project" value="InterPro"/>
</dbReference>
<name>A0A4Y2EZD0_ARAVE</name>
<dbReference type="Gene3D" id="2.40.70.10">
    <property type="entry name" value="Acid Proteases"/>
    <property type="match status" value="1"/>
</dbReference>
<evidence type="ECO:0000313" key="3">
    <source>
        <dbReference type="EMBL" id="GBM33639.1"/>
    </source>
</evidence>
<dbReference type="InterPro" id="IPR021109">
    <property type="entry name" value="Peptidase_aspartic_dom_sf"/>
</dbReference>
<evidence type="ECO:0000259" key="2">
    <source>
        <dbReference type="PROSITE" id="PS50175"/>
    </source>
</evidence>
<dbReference type="EMBL" id="BGPR01000738">
    <property type="protein sequence ID" value="GBM33639.1"/>
    <property type="molecule type" value="Genomic_DNA"/>
</dbReference>
<comment type="caution">
    <text evidence="3">The sequence shown here is derived from an EMBL/GenBank/DDBJ whole genome shotgun (WGS) entry which is preliminary data.</text>
</comment>
<proteinExistence type="predicted"/>
<protein>
    <recommendedName>
        <fullName evidence="2">Peptidase A2 domain-containing protein</fullName>
    </recommendedName>
</protein>
<dbReference type="PROSITE" id="PS00141">
    <property type="entry name" value="ASP_PROTEASE"/>
    <property type="match status" value="1"/>
</dbReference>
<dbReference type="Proteomes" id="UP000499080">
    <property type="component" value="Unassembled WGS sequence"/>
</dbReference>
<accession>A0A4Y2EZD0</accession>
<dbReference type="OrthoDB" id="6420822at2759"/>
<dbReference type="InterPro" id="IPR001995">
    <property type="entry name" value="Peptidase_A2_cat"/>
</dbReference>
<dbReference type="PANTHER" id="PTHR33327:SF3">
    <property type="entry name" value="RNA-DIRECTED DNA POLYMERASE"/>
    <property type="match status" value="1"/>
</dbReference>
<sequence length="336" mass="36983">MDSQRASVAVRALPFWETNPEVWFIQLETQFKLTGISADETKFHTVVAALDSEVLSCIADIVRNPPSDAMYDALKTRILSHFSQSESTKLWVPLQYLQLGDGKPSRLLQEMRNLASGNIVDDVLKSIWMQRLPTSIQQILSVSKDSFDGLAQIADNGSAVLATADRSLAHSHLFIHDESTGFRFLIDSGAAVSCFPRGLTNFTVPQDLVLYAANGSVIKNYGTKALNLDLGLRRKFPCTLIVADVPHPILGSDFLERFGLLVDVENRRVIDNLAHLHSMGVKARGQSLGLTLISNQSPYHSILSKCPELLTPVSGNVGASHNFEHCIETRGPPVFF</sequence>
<dbReference type="InterPro" id="IPR001969">
    <property type="entry name" value="Aspartic_peptidase_AS"/>
</dbReference>
<dbReference type="AlphaFoldDB" id="A0A4Y2EZD0"/>
<keyword evidence="1" id="KW-0378">Hydrolase</keyword>
<dbReference type="SUPFAM" id="SSF50630">
    <property type="entry name" value="Acid proteases"/>
    <property type="match status" value="1"/>
</dbReference>
<dbReference type="GO" id="GO:0006508">
    <property type="term" value="P:proteolysis"/>
    <property type="evidence" value="ECO:0007669"/>
    <property type="project" value="InterPro"/>
</dbReference>
<dbReference type="PROSITE" id="PS50175">
    <property type="entry name" value="ASP_PROT_RETROV"/>
    <property type="match status" value="1"/>
</dbReference>
<dbReference type="PANTHER" id="PTHR33327">
    <property type="entry name" value="ENDONUCLEASE"/>
    <property type="match status" value="1"/>
</dbReference>
<feature type="domain" description="Peptidase A2" evidence="2">
    <location>
        <begin position="182"/>
        <end position="254"/>
    </location>
</feature>
<dbReference type="FunFam" id="2.40.70.10:FF:000130">
    <property type="entry name" value="Retrovirus-related Pol polyprotein from transposon opus-like Protein"/>
    <property type="match status" value="1"/>
</dbReference>
<dbReference type="Pfam" id="PF23055">
    <property type="entry name" value="DUF7041"/>
    <property type="match status" value="1"/>
</dbReference>
<dbReference type="InterPro" id="IPR055469">
    <property type="entry name" value="DUF7041"/>
</dbReference>
<keyword evidence="4" id="KW-1185">Reference proteome</keyword>
<gene>
    <name evidence="3" type="ORF">AVEN_203682_1</name>
</gene>
<evidence type="ECO:0000313" key="4">
    <source>
        <dbReference type="Proteomes" id="UP000499080"/>
    </source>
</evidence>
<reference evidence="3 4" key="1">
    <citation type="journal article" date="2019" name="Sci. Rep.">
        <title>Orb-weaving spider Araneus ventricosus genome elucidates the spidroin gene catalogue.</title>
        <authorList>
            <person name="Kono N."/>
            <person name="Nakamura H."/>
            <person name="Ohtoshi R."/>
            <person name="Moran D.A.P."/>
            <person name="Shinohara A."/>
            <person name="Yoshida Y."/>
            <person name="Fujiwara M."/>
            <person name="Mori M."/>
            <person name="Tomita M."/>
            <person name="Arakawa K."/>
        </authorList>
    </citation>
    <scope>NUCLEOTIDE SEQUENCE [LARGE SCALE GENOMIC DNA]</scope>
</reference>
<evidence type="ECO:0000256" key="1">
    <source>
        <dbReference type="ARBA" id="ARBA00022801"/>
    </source>
</evidence>
<organism evidence="3 4">
    <name type="scientific">Araneus ventricosus</name>
    <name type="common">Orbweaver spider</name>
    <name type="synonym">Epeira ventricosa</name>
    <dbReference type="NCBI Taxonomy" id="182803"/>
    <lineage>
        <taxon>Eukaryota</taxon>
        <taxon>Metazoa</taxon>
        <taxon>Ecdysozoa</taxon>
        <taxon>Arthropoda</taxon>
        <taxon>Chelicerata</taxon>
        <taxon>Arachnida</taxon>
        <taxon>Araneae</taxon>
        <taxon>Araneomorphae</taxon>
        <taxon>Entelegynae</taxon>
        <taxon>Araneoidea</taxon>
        <taxon>Araneidae</taxon>
        <taxon>Araneus</taxon>
    </lineage>
</organism>